<name>A0A8A1LIZ7_AJEC8</name>
<keyword evidence="1" id="KW-0812">Transmembrane</keyword>
<keyword evidence="1" id="KW-0472">Membrane</keyword>
<dbReference type="AlphaFoldDB" id="A0A8A1LIZ7"/>
<protein>
    <submittedName>
        <fullName evidence="2">Uncharacterized protein</fullName>
    </submittedName>
</protein>
<sequence length="78" mass="8448">MLNARYSVAQRVSPAHIALLVVNNAQLTFVFIFVLAFGCSSFSLTAVSVITLVSGTFDQAANMFPSTPRKMHKKSLKG</sequence>
<organism evidence="2 3">
    <name type="scientific">Ajellomyces capsulatus (strain H88)</name>
    <name type="common">Darling's disease fungus</name>
    <name type="synonym">Histoplasma capsulatum</name>
    <dbReference type="NCBI Taxonomy" id="544711"/>
    <lineage>
        <taxon>Eukaryota</taxon>
        <taxon>Fungi</taxon>
        <taxon>Dikarya</taxon>
        <taxon>Ascomycota</taxon>
        <taxon>Pezizomycotina</taxon>
        <taxon>Eurotiomycetes</taxon>
        <taxon>Eurotiomycetidae</taxon>
        <taxon>Onygenales</taxon>
        <taxon>Ajellomycetaceae</taxon>
        <taxon>Histoplasma</taxon>
    </lineage>
</organism>
<evidence type="ECO:0000256" key="1">
    <source>
        <dbReference type="SAM" id="Phobius"/>
    </source>
</evidence>
<gene>
    <name evidence="2" type="ORF">I7I53_01851</name>
</gene>
<reference evidence="2" key="1">
    <citation type="submission" date="2021-01" db="EMBL/GenBank/DDBJ databases">
        <title>Chromosome-level genome assembly of a human fungal pathogen reveals clustering of transcriptionally co-regulated genes.</title>
        <authorList>
            <person name="Voorhies M."/>
            <person name="Cohen S."/>
            <person name="Shea T.P."/>
            <person name="Petrus S."/>
            <person name="Munoz J.F."/>
            <person name="Poplawski S."/>
            <person name="Goldman W.E."/>
            <person name="Michael T."/>
            <person name="Cuomo C.A."/>
            <person name="Sil A."/>
            <person name="Beyhan S."/>
        </authorList>
    </citation>
    <scope>NUCLEOTIDE SEQUENCE</scope>
    <source>
        <strain evidence="2">H88</strain>
    </source>
</reference>
<dbReference type="EMBL" id="CP069104">
    <property type="protein sequence ID" value="QSS54338.1"/>
    <property type="molecule type" value="Genomic_DNA"/>
</dbReference>
<dbReference type="VEuPathDB" id="FungiDB:I7I53_01851"/>
<feature type="transmembrane region" description="Helical" evidence="1">
    <location>
        <begin position="29"/>
        <end position="53"/>
    </location>
</feature>
<evidence type="ECO:0000313" key="3">
    <source>
        <dbReference type="Proteomes" id="UP000663419"/>
    </source>
</evidence>
<accession>A0A8A1LIZ7</accession>
<dbReference type="Proteomes" id="UP000663419">
    <property type="component" value="Chromosome 3"/>
</dbReference>
<evidence type="ECO:0000313" key="2">
    <source>
        <dbReference type="EMBL" id="QSS54338.1"/>
    </source>
</evidence>
<keyword evidence="1" id="KW-1133">Transmembrane helix</keyword>
<proteinExistence type="predicted"/>